<feature type="domain" description="Nudix hydrolase" evidence="4">
    <location>
        <begin position="4"/>
        <end position="133"/>
    </location>
</feature>
<dbReference type="OrthoDB" id="9786141at2"/>
<sequence length="141" mass="16087">MDRNIYLAVFLILIEDGRILLLQRDNTGHEDGNWSLPAGHVEHGESASAAMIREAREEIGIELVPEELQQVFTMHRQSSDRTYIDLYFTAGSYVGKAHNCEPEKCSNLLWFERNKLPLNTIDYVHEVLNALPKGSFSEHGF</sequence>
<protein>
    <submittedName>
        <fullName evidence="5">NUDIX domain-containing protein</fullName>
    </submittedName>
</protein>
<dbReference type="InParanoid" id="A0A5R8QAN7"/>
<comment type="similarity">
    <text evidence="3">Belongs to the Nudix hydrolase family.</text>
</comment>
<keyword evidence="6" id="KW-1185">Reference proteome</keyword>
<dbReference type="PANTHER" id="PTHR43046">
    <property type="entry name" value="GDP-MANNOSE MANNOSYL HYDROLASE"/>
    <property type="match status" value="1"/>
</dbReference>
<comment type="cofactor">
    <cofactor evidence="1">
        <name>Mg(2+)</name>
        <dbReference type="ChEBI" id="CHEBI:18420"/>
    </cofactor>
</comment>
<dbReference type="InterPro" id="IPR020476">
    <property type="entry name" value="Nudix_hydrolase"/>
</dbReference>
<dbReference type="PROSITE" id="PS51462">
    <property type="entry name" value="NUDIX"/>
    <property type="match status" value="1"/>
</dbReference>
<dbReference type="InterPro" id="IPR015797">
    <property type="entry name" value="NUDIX_hydrolase-like_dom_sf"/>
</dbReference>
<dbReference type="Pfam" id="PF00293">
    <property type="entry name" value="NUDIX"/>
    <property type="match status" value="1"/>
</dbReference>
<evidence type="ECO:0000313" key="5">
    <source>
        <dbReference type="EMBL" id="TLG72719.1"/>
    </source>
</evidence>
<dbReference type="PRINTS" id="PR00502">
    <property type="entry name" value="NUDIXFAMILY"/>
</dbReference>
<dbReference type="Proteomes" id="UP000306912">
    <property type="component" value="Unassembled WGS sequence"/>
</dbReference>
<dbReference type="GO" id="GO:0016787">
    <property type="term" value="F:hydrolase activity"/>
    <property type="evidence" value="ECO:0007669"/>
    <property type="project" value="UniProtKB-KW"/>
</dbReference>
<dbReference type="InterPro" id="IPR000086">
    <property type="entry name" value="NUDIX_hydrolase_dom"/>
</dbReference>
<dbReference type="AlphaFoldDB" id="A0A5R8QAN7"/>
<evidence type="ECO:0000256" key="1">
    <source>
        <dbReference type="ARBA" id="ARBA00001946"/>
    </source>
</evidence>
<dbReference type="EMBL" id="VBWP01000007">
    <property type="protein sequence ID" value="TLG72719.1"/>
    <property type="molecule type" value="Genomic_DNA"/>
</dbReference>
<dbReference type="PANTHER" id="PTHR43046:SF16">
    <property type="entry name" value="ADP-RIBOSE PYROPHOSPHATASE YJHB-RELATED"/>
    <property type="match status" value="1"/>
</dbReference>
<evidence type="ECO:0000259" key="4">
    <source>
        <dbReference type="PROSITE" id="PS51462"/>
    </source>
</evidence>
<gene>
    <name evidence="5" type="ORF">FEZ08_08435</name>
</gene>
<evidence type="ECO:0000313" key="6">
    <source>
        <dbReference type="Proteomes" id="UP000306912"/>
    </source>
</evidence>
<keyword evidence="2 3" id="KW-0378">Hydrolase</keyword>
<dbReference type="Gene3D" id="3.90.79.10">
    <property type="entry name" value="Nucleoside Triphosphate Pyrophosphohydrolase"/>
    <property type="match status" value="1"/>
</dbReference>
<name>A0A5R8QAN7_9FIRM</name>
<organism evidence="5 6">
    <name type="scientific">Culicoidibacter larvae</name>
    <dbReference type="NCBI Taxonomy" id="2579976"/>
    <lineage>
        <taxon>Bacteria</taxon>
        <taxon>Bacillati</taxon>
        <taxon>Bacillota</taxon>
        <taxon>Culicoidibacteria</taxon>
        <taxon>Culicoidibacterales</taxon>
        <taxon>Culicoidibacteraceae</taxon>
        <taxon>Culicoidibacter</taxon>
    </lineage>
</organism>
<dbReference type="CDD" id="cd04683">
    <property type="entry name" value="NUDIX_Hydrolase"/>
    <property type="match status" value="1"/>
</dbReference>
<proteinExistence type="inferred from homology"/>
<dbReference type="RefSeq" id="WP_138191333.1">
    <property type="nucleotide sequence ID" value="NZ_VBWP01000007.1"/>
</dbReference>
<reference evidence="5 6" key="1">
    <citation type="submission" date="2019-05" db="EMBL/GenBank/DDBJ databases">
        <title>Culicoidintestinum kansasii gen. nov., sp. nov. from the gastrointestinal tract of the biting midge, Culicoides sonorensis.</title>
        <authorList>
            <person name="Neupane S."/>
            <person name="Ghosh A."/>
            <person name="Gunther S."/>
            <person name="Martin K."/>
            <person name="Zurek L."/>
        </authorList>
    </citation>
    <scope>NUCLEOTIDE SEQUENCE [LARGE SCALE GENOMIC DNA]</scope>
    <source>
        <strain evidence="5 6">CS-1</strain>
    </source>
</reference>
<accession>A0A5R8QAN7</accession>
<evidence type="ECO:0000256" key="2">
    <source>
        <dbReference type="ARBA" id="ARBA00022801"/>
    </source>
</evidence>
<dbReference type="PROSITE" id="PS00893">
    <property type="entry name" value="NUDIX_BOX"/>
    <property type="match status" value="1"/>
</dbReference>
<dbReference type="InterPro" id="IPR020084">
    <property type="entry name" value="NUDIX_hydrolase_CS"/>
</dbReference>
<dbReference type="SUPFAM" id="SSF55811">
    <property type="entry name" value="Nudix"/>
    <property type="match status" value="1"/>
</dbReference>
<evidence type="ECO:0000256" key="3">
    <source>
        <dbReference type="RuleBase" id="RU003476"/>
    </source>
</evidence>
<comment type="caution">
    <text evidence="5">The sequence shown here is derived from an EMBL/GenBank/DDBJ whole genome shotgun (WGS) entry which is preliminary data.</text>
</comment>